<dbReference type="Proteomes" id="UP000012589">
    <property type="component" value="Unassembled WGS sequence"/>
</dbReference>
<keyword evidence="1" id="KW-0472">Membrane</keyword>
<keyword evidence="1" id="KW-0812">Transmembrane</keyword>
<gene>
    <name evidence="2" type="ORF">C823_03363</name>
</gene>
<comment type="caution">
    <text evidence="2">The sequence shown here is derived from an EMBL/GenBank/DDBJ whole genome shotgun (WGS) entry which is preliminary data.</text>
</comment>
<feature type="transmembrane region" description="Helical" evidence="1">
    <location>
        <begin position="40"/>
        <end position="57"/>
    </location>
</feature>
<evidence type="ECO:0000313" key="3">
    <source>
        <dbReference type="Proteomes" id="UP000012589"/>
    </source>
</evidence>
<reference evidence="2 3" key="1">
    <citation type="journal article" date="2014" name="Genome Announc.">
        <title>Draft genome sequences of the altered schaedler flora, a defined bacterial community from gnotobiotic mice.</title>
        <authorList>
            <person name="Wannemuehler M.J."/>
            <person name="Overstreet A.M."/>
            <person name="Ward D.V."/>
            <person name="Phillips G.J."/>
        </authorList>
    </citation>
    <scope>NUCLEOTIDE SEQUENCE [LARGE SCALE GENOMIC DNA]</scope>
    <source>
        <strain evidence="2 3">ASF492</strain>
    </source>
</reference>
<dbReference type="EMBL" id="AQFT01000100">
    <property type="protein sequence ID" value="EMZ24099.1"/>
    <property type="molecule type" value="Genomic_DNA"/>
</dbReference>
<organism evidence="2 3">
    <name type="scientific">Eubacterium plexicaudatum ASF492</name>
    <dbReference type="NCBI Taxonomy" id="1235802"/>
    <lineage>
        <taxon>Bacteria</taxon>
        <taxon>Bacillati</taxon>
        <taxon>Bacillota</taxon>
        <taxon>Clostridia</taxon>
        <taxon>Eubacteriales</taxon>
        <taxon>Eubacteriaceae</taxon>
        <taxon>Eubacterium</taxon>
    </lineage>
</organism>
<feature type="transmembrane region" description="Helical" evidence="1">
    <location>
        <begin position="63"/>
        <end position="82"/>
    </location>
</feature>
<dbReference type="AlphaFoldDB" id="N2AI62"/>
<sequence>MYIVGNVCLFLAVIIENLTCLCFMREMVYKKERKLKNKEIGLLLIFVIVITFLEVINRAYFAAFSRSMLLLKIICLCIPMFMIRRKKMLAIFTIAVTYITLVMLADFLIECIFCLLNRGIQCF</sequence>
<name>N2AI62_9FIRM</name>
<protein>
    <submittedName>
        <fullName evidence="2">Uncharacterized protein</fullName>
    </submittedName>
</protein>
<accession>N2AI62</accession>
<feature type="transmembrane region" description="Helical" evidence="1">
    <location>
        <begin position="89"/>
        <end position="109"/>
    </location>
</feature>
<proteinExistence type="predicted"/>
<evidence type="ECO:0000313" key="2">
    <source>
        <dbReference type="EMBL" id="EMZ24099.1"/>
    </source>
</evidence>
<dbReference type="PATRIC" id="fig|1235802.3.peg.3549"/>
<keyword evidence="3" id="KW-1185">Reference proteome</keyword>
<feature type="transmembrane region" description="Helical" evidence="1">
    <location>
        <begin position="6"/>
        <end position="28"/>
    </location>
</feature>
<evidence type="ECO:0000256" key="1">
    <source>
        <dbReference type="SAM" id="Phobius"/>
    </source>
</evidence>
<dbReference type="HOGENOM" id="CLU_2011808_0_0_9"/>
<keyword evidence="1" id="KW-1133">Transmembrane helix</keyword>